<organism evidence="2 3">
    <name type="scientific">Oceanotoga teriensis</name>
    <dbReference type="NCBI Taxonomy" id="515440"/>
    <lineage>
        <taxon>Bacteria</taxon>
        <taxon>Thermotogati</taxon>
        <taxon>Thermotogota</taxon>
        <taxon>Thermotogae</taxon>
        <taxon>Petrotogales</taxon>
        <taxon>Petrotogaceae</taxon>
        <taxon>Oceanotoga</taxon>
    </lineage>
</organism>
<feature type="region of interest" description="Disordered" evidence="1">
    <location>
        <begin position="1"/>
        <end position="60"/>
    </location>
</feature>
<dbReference type="EMBL" id="QGGI01000008">
    <property type="protein sequence ID" value="PWJ93237.1"/>
    <property type="molecule type" value="Genomic_DNA"/>
</dbReference>
<accession>A0AA45C6S5</accession>
<feature type="compositionally biased region" description="Gly residues" evidence="1">
    <location>
        <begin position="1"/>
        <end position="11"/>
    </location>
</feature>
<reference evidence="2 3" key="1">
    <citation type="submission" date="2018-05" db="EMBL/GenBank/DDBJ databases">
        <title>Genomic Encyclopedia of Type Strains, Phase IV (KMG-IV): sequencing the most valuable type-strain genomes for metagenomic binning, comparative biology and taxonomic classification.</title>
        <authorList>
            <person name="Goeker M."/>
        </authorList>
    </citation>
    <scope>NUCLEOTIDE SEQUENCE [LARGE SCALE GENOMIC DNA]</scope>
    <source>
        <strain evidence="2 3">DSM 24906</strain>
    </source>
</reference>
<gene>
    <name evidence="2" type="ORF">C7380_10866</name>
</gene>
<sequence length="60" mass="6884">MPNGDGTGPFGDGRRRNGEKCTGRRKNSLRNENIEFTGRRGKRCSKNGRGWRNINNKEFE</sequence>
<feature type="compositionally biased region" description="Basic and acidic residues" evidence="1">
    <location>
        <begin position="12"/>
        <end position="22"/>
    </location>
</feature>
<evidence type="ECO:0000256" key="1">
    <source>
        <dbReference type="SAM" id="MobiDB-lite"/>
    </source>
</evidence>
<evidence type="ECO:0000313" key="2">
    <source>
        <dbReference type="EMBL" id="PWJ93237.1"/>
    </source>
</evidence>
<dbReference type="Proteomes" id="UP000245921">
    <property type="component" value="Unassembled WGS sequence"/>
</dbReference>
<keyword evidence="3" id="KW-1185">Reference proteome</keyword>
<proteinExistence type="predicted"/>
<dbReference type="RefSeq" id="WP_109604765.1">
    <property type="nucleotide sequence ID" value="NZ_JAMHJO010000011.1"/>
</dbReference>
<name>A0AA45C6S5_9BACT</name>
<protein>
    <submittedName>
        <fullName evidence="2">Uncharacterized protein</fullName>
    </submittedName>
</protein>
<comment type="caution">
    <text evidence="2">The sequence shown here is derived from an EMBL/GenBank/DDBJ whole genome shotgun (WGS) entry which is preliminary data.</text>
</comment>
<dbReference type="AlphaFoldDB" id="A0AA45C6S5"/>
<evidence type="ECO:0000313" key="3">
    <source>
        <dbReference type="Proteomes" id="UP000245921"/>
    </source>
</evidence>